<sequence>MSTFKLLFPSFWFIIYPFIFILIVLWSLNRTPEPKDEFTALSKFSEERARNFLNEIANTSSITKNNRMIFSDGYDYAMNYIRTQLSDFKDIADEIGNISFEIEEQVCDYQAETFANATASVKNFSNIFVRIIPVNIDSNDEHFLISAHVDSHNTGPGASDDAIHISVMLELARAYANTTVFGKSLPKVPVVLAFLGEEEQSMMGSQCAKQHSWFGNVGPIINLESMGHPGRLLMLRSLNEDHGMGNALRGNSVSMLPASNDVYSSGIIASFTDLSNYCNGDNDNVYGVDLVYTKDAVIYHTALDNIESVGQGYLQGEGDTLMATLSSWDPVKGDQVCHDLMLWQICLPQWLYYCIGAVSIAGIVVIALVLPERGSIKDIFAHAGLLFCLTFIPIILSVVTGILFGLVKSLAGFNSPWFLFFFNVCLSSLISILVGIKGFKLTHDNTLAGSLILLAMECVILLILDVGSATIWVTRAFFSALAGFIVLMIRRHSSKSQKKEDSKKRKRRKRLSRFLLTRIVFRICGIPATWYGIETVVLIYQVMSSYVIRIDGLLADIIPSVVASLFPAIGIPWSLALMIRPKSDAKEEDSPLPVSDIDSGMDEIRSTDISPESSSEQSEQHEKSSKKASICGIFEQIIFSVVVLLLAFVLILPRWTSENPCYVNPTLVEDSNGRMTYGYGFPGSTACMKKVQRKLEDKWDVKTTESVVGMVSGDSPFLLVDNITPDGLDSSLLSVVPSMDTTESVVGMVSGDSPFLLVDNITPDGLDSSLLSVVPSMDVSGTNGTLNITLTAPRASKTVITLDTGDIDLYSLSTISDLTPQRSPAYGDRFVIICLGDDVHDIIATMPPGTSVKVIMWHLIEDNNSDTLSLFSYMPEFTTRYAKATVLSPIVYKKVVDYDV</sequence>
<dbReference type="Pfam" id="PF04389">
    <property type="entry name" value="Peptidase_M28"/>
    <property type="match status" value="1"/>
</dbReference>
<dbReference type="PANTHER" id="PTHR12147">
    <property type="entry name" value="METALLOPEPTIDASE M28 FAMILY MEMBER"/>
    <property type="match status" value="1"/>
</dbReference>
<evidence type="ECO:0000256" key="1">
    <source>
        <dbReference type="ARBA" id="ARBA00001947"/>
    </source>
</evidence>
<evidence type="ECO:0000256" key="3">
    <source>
        <dbReference type="SAM" id="MobiDB-lite"/>
    </source>
</evidence>
<dbReference type="SUPFAM" id="SSF53187">
    <property type="entry name" value="Zn-dependent exopeptidases"/>
    <property type="match status" value="1"/>
</dbReference>
<feature type="transmembrane region" description="Helical" evidence="4">
    <location>
        <begin position="511"/>
        <end position="533"/>
    </location>
</feature>
<dbReference type="InterPro" id="IPR045175">
    <property type="entry name" value="M28_fam"/>
</dbReference>
<protein>
    <recommendedName>
        <fullName evidence="5">Peptidase M28 domain-containing protein</fullName>
    </recommendedName>
</protein>
<keyword evidence="4" id="KW-0472">Membrane</keyword>
<comment type="similarity">
    <text evidence="2">Belongs to the peptidase M28 family. M28B subfamily.</text>
</comment>
<feature type="transmembrane region" description="Helical" evidence="4">
    <location>
        <begin position="417"/>
        <end position="435"/>
    </location>
</feature>
<feature type="transmembrane region" description="Helical" evidence="4">
    <location>
        <begin position="350"/>
        <end position="371"/>
    </location>
</feature>
<dbReference type="EMBL" id="BQXS01011541">
    <property type="protein sequence ID" value="GKT13794.1"/>
    <property type="molecule type" value="Genomic_DNA"/>
</dbReference>
<accession>A0ABQ5JWF9</accession>
<keyword evidence="4" id="KW-0812">Transmembrane</keyword>
<reference evidence="6" key="1">
    <citation type="submission" date="2022-03" db="EMBL/GenBank/DDBJ databases">
        <title>Draft genome sequence of Aduncisulcus paluster, a free-living microaerophilic Fornicata.</title>
        <authorList>
            <person name="Yuyama I."/>
            <person name="Kume K."/>
            <person name="Tamura T."/>
            <person name="Inagaki Y."/>
            <person name="Hashimoto T."/>
        </authorList>
    </citation>
    <scope>NUCLEOTIDE SEQUENCE</scope>
    <source>
        <strain evidence="6">NY0171</strain>
    </source>
</reference>
<evidence type="ECO:0000313" key="7">
    <source>
        <dbReference type="Proteomes" id="UP001057375"/>
    </source>
</evidence>
<evidence type="ECO:0000256" key="2">
    <source>
        <dbReference type="ARBA" id="ARBA00005634"/>
    </source>
</evidence>
<feature type="region of interest" description="Disordered" evidence="3">
    <location>
        <begin position="586"/>
        <end position="622"/>
    </location>
</feature>
<proteinExistence type="inferred from homology"/>
<feature type="transmembrane region" description="Helical" evidence="4">
    <location>
        <begin position="470"/>
        <end position="490"/>
    </location>
</feature>
<dbReference type="PANTHER" id="PTHR12147:SF26">
    <property type="entry name" value="PEPTIDASE M28 DOMAIN-CONTAINING PROTEIN"/>
    <property type="match status" value="1"/>
</dbReference>
<keyword evidence="7" id="KW-1185">Reference proteome</keyword>
<comment type="cofactor">
    <cofactor evidence="1">
        <name>Zn(2+)</name>
        <dbReference type="ChEBI" id="CHEBI:29105"/>
    </cofactor>
</comment>
<feature type="domain" description="Peptidase M28" evidence="5">
    <location>
        <begin position="138"/>
        <end position="321"/>
    </location>
</feature>
<keyword evidence="4" id="KW-1133">Transmembrane helix</keyword>
<evidence type="ECO:0000259" key="5">
    <source>
        <dbReference type="Pfam" id="PF04389"/>
    </source>
</evidence>
<dbReference type="InterPro" id="IPR007484">
    <property type="entry name" value="Peptidase_M28"/>
</dbReference>
<feature type="transmembrane region" description="Helical" evidence="4">
    <location>
        <begin position="383"/>
        <end position="405"/>
    </location>
</feature>
<feature type="transmembrane region" description="Helical" evidence="4">
    <location>
        <begin position="7"/>
        <end position="28"/>
    </location>
</feature>
<feature type="transmembrane region" description="Helical" evidence="4">
    <location>
        <begin position="633"/>
        <end position="655"/>
    </location>
</feature>
<gene>
    <name evidence="6" type="ORF">ADUPG1_010336</name>
</gene>
<organism evidence="6 7">
    <name type="scientific">Aduncisulcus paluster</name>
    <dbReference type="NCBI Taxonomy" id="2918883"/>
    <lineage>
        <taxon>Eukaryota</taxon>
        <taxon>Metamonada</taxon>
        <taxon>Carpediemonas-like organisms</taxon>
        <taxon>Aduncisulcus</taxon>
    </lineage>
</organism>
<name>A0ABQ5JWF9_9EUKA</name>
<evidence type="ECO:0000313" key="6">
    <source>
        <dbReference type="EMBL" id="GKT13794.1"/>
    </source>
</evidence>
<dbReference type="Proteomes" id="UP001057375">
    <property type="component" value="Unassembled WGS sequence"/>
</dbReference>
<feature type="transmembrane region" description="Helical" evidence="4">
    <location>
        <begin position="553"/>
        <end position="576"/>
    </location>
</feature>
<feature type="transmembrane region" description="Helical" evidence="4">
    <location>
        <begin position="447"/>
        <end position="464"/>
    </location>
</feature>
<dbReference type="Gene3D" id="3.40.630.10">
    <property type="entry name" value="Zn peptidases"/>
    <property type="match status" value="1"/>
</dbReference>
<comment type="caution">
    <text evidence="6">The sequence shown here is derived from an EMBL/GenBank/DDBJ whole genome shotgun (WGS) entry which is preliminary data.</text>
</comment>
<evidence type="ECO:0000256" key="4">
    <source>
        <dbReference type="SAM" id="Phobius"/>
    </source>
</evidence>